<dbReference type="Gene3D" id="1.10.3470.10">
    <property type="entry name" value="ABC transporter involved in vitamin B12 uptake, BtuC"/>
    <property type="match status" value="1"/>
</dbReference>
<feature type="transmembrane region" description="Helical" evidence="11">
    <location>
        <begin position="38"/>
        <end position="58"/>
    </location>
</feature>
<dbReference type="Pfam" id="PF01032">
    <property type="entry name" value="FecCD"/>
    <property type="match status" value="1"/>
</dbReference>
<feature type="transmembrane region" description="Helical" evidence="11">
    <location>
        <begin position="308"/>
        <end position="327"/>
    </location>
</feature>
<dbReference type="FunFam" id="1.10.3470.10:FF:000001">
    <property type="entry name" value="Vitamin B12 ABC transporter permease BtuC"/>
    <property type="match status" value="1"/>
</dbReference>
<evidence type="ECO:0000256" key="1">
    <source>
        <dbReference type="ARBA" id="ARBA00004651"/>
    </source>
</evidence>
<evidence type="ECO:0000256" key="8">
    <source>
        <dbReference type="ARBA" id="ARBA00053891"/>
    </source>
</evidence>
<dbReference type="PANTHER" id="PTHR30472">
    <property type="entry name" value="FERRIC ENTEROBACTIN TRANSPORT SYSTEM PERMEASE PROTEIN"/>
    <property type="match status" value="1"/>
</dbReference>
<dbReference type="SUPFAM" id="SSF81345">
    <property type="entry name" value="ABC transporter involved in vitamin B12 uptake, BtuC"/>
    <property type="match status" value="1"/>
</dbReference>
<dbReference type="GO" id="GO:0005886">
    <property type="term" value="C:plasma membrane"/>
    <property type="evidence" value="ECO:0007669"/>
    <property type="project" value="UniProtKB-SubCell"/>
</dbReference>
<dbReference type="InterPro" id="IPR000522">
    <property type="entry name" value="ABC_transptr_permease_BtuC"/>
</dbReference>
<dbReference type="PANTHER" id="PTHR30472:SF70">
    <property type="entry name" value="MOLYBDATE IMPORT SYSTEM PERMEASE PROTEIN MOLB"/>
    <property type="match status" value="1"/>
</dbReference>
<feature type="transmembrane region" description="Helical" evidence="11">
    <location>
        <begin position="241"/>
        <end position="266"/>
    </location>
</feature>
<keyword evidence="5 11" id="KW-0812">Transmembrane</keyword>
<dbReference type="AlphaFoldDB" id="A2SSA6"/>
<proteinExistence type="inferred from homology"/>
<organism evidence="12 13">
    <name type="scientific">Methanocorpusculum labreanum (strain ATCC 43576 / DSM 4855 / Z)</name>
    <dbReference type="NCBI Taxonomy" id="410358"/>
    <lineage>
        <taxon>Archaea</taxon>
        <taxon>Methanobacteriati</taxon>
        <taxon>Methanobacteriota</taxon>
        <taxon>Stenosarchaea group</taxon>
        <taxon>Methanomicrobia</taxon>
        <taxon>Methanomicrobiales</taxon>
        <taxon>Methanocorpusculaceae</taxon>
        <taxon>Methanocorpusculum</taxon>
    </lineage>
</organism>
<dbReference type="CDD" id="cd06550">
    <property type="entry name" value="TM_ABC_iron-siderophores_like"/>
    <property type="match status" value="1"/>
</dbReference>
<evidence type="ECO:0000256" key="6">
    <source>
        <dbReference type="ARBA" id="ARBA00022989"/>
    </source>
</evidence>
<evidence type="ECO:0000256" key="4">
    <source>
        <dbReference type="ARBA" id="ARBA00022475"/>
    </source>
</evidence>
<evidence type="ECO:0000256" key="10">
    <source>
        <dbReference type="ARBA" id="ARBA00071366"/>
    </source>
</evidence>
<dbReference type="InterPro" id="IPR037294">
    <property type="entry name" value="ABC_BtuC-like"/>
</dbReference>
<dbReference type="KEGG" id="mla:Mlab_1043"/>
<name>A2SSA6_METLZ</name>
<comment type="subcellular location">
    <subcellularLocation>
        <location evidence="1">Cell membrane</location>
        <topology evidence="1">Multi-pass membrane protein</topology>
    </subcellularLocation>
</comment>
<gene>
    <name evidence="12" type="ordered locus">Mlab_1043</name>
</gene>
<evidence type="ECO:0000313" key="13">
    <source>
        <dbReference type="Proteomes" id="UP000000365"/>
    </source>
</evidence>
<reference evidence="12 13" key="1">
    <citation type="journal article" date="2009" name="Stand. Genomic Sci.">
        <title>Complete genome sequence of Methanocorpusculum labreanum type strain Z.</title>
        <authorList>
            <person name="Anderson I.J."/>
            <person name="Sieprawska-Lupa M."/>
            <person name="Goltsman E."/>
            <person name="Lapidus A."/>
            <person name="Copeland A."/>
            <person name="Glavina Del Rio T."/>
            <person name="Tice H."/>
            <person name="Dalin E."/>
            <person name="Barry K."/>
            <person name="Pitluck S."/>
            <person name="Hauser L."/>
            <person name="Land M."/>
            <person name="Lucas S."/>
            <person name="Richardson P."/>
            <person name="Whitman W.B."/>
            <person name="Kyrpides N.C."/>
        </authorList>
    </citation>
    <scope>NUCLEOTIDE SEQUENCE [LARGE SCALE GENOMIC DNA]</scope>
    <source>
        <strain evidence="13">ATCC 43576 / DSM 4855 / Z</strain>
    </source>
</reference>
<dbReference type="Proteomes" id="UP000000365">
    <property type="component" value="Chromosome"/>
</dbReference>
<dbReference type="OrthoDB" id="57034at2157"/>
<comment type="subunit">
    <text evidence="9">The complex is composed of two ATP-binding proteins (BtuD), two transmembrane proteins (BtuC) and a solute-binding protein (BtuF).</text>
</comment>
<dbReference type="GO" id="GO:0033214">
    <property type="term" value="P:siderophore-iron import into cell"/>
    <property type="evidence" value="ECO:0007669"/>
    <property type="project" value="TreeGrafter"/>
</dbReference>
<evidence type="ECO:0000256" key="7">
    <source>
        <dbReference type="ARBA" id="ARBA00023136"/>
    </source>
</evidence>
<evidence type="ECO:0000256" key="9">
    <source>
        <dbReference type="ARBA" id="ARBA00064420"/>
    </source>
</evidence>
<comment type="function">
    <text evidence="8">Required for corrinoid utilization. Probably part of the ABC transporter complex BtuCDF involved in cobalamin (vitamin B12) import. Probably involved in the translocation of the substrate across the membrane.</text>
</comment>
<evidence type="ECO:0000256" key="11">
    <source>
        <dbReference type="SAM" id="Phobius"/>
    </source>
</evidence>
<dbReference type="PROSITE" id="PS51257">
    <property type="entry name" value="PROKAR_LIPOPROTEIN"/>
    <property type="match status" value="1"/>
</dbReference>
<keyword evidence="13" id="KW-1185">Reference proteome</keyword>
<accession>A2SSA6</accession>
<feature type="transmembrane region" description="Helical" evidence="11">
    <location>
        <begin position="196"/>
        <end position="213"/>
    </location>
</feature>
<feature type="transmembrane region" description="Helical" evidence="11">
    <location>
        <begin position="65"/>
        <end position="83"/>
    </location>
</feature>
<evidence type="ECO:0000256" key="5">
    <source>
        <dbReference type="ARBA" id="ARBA00022692"/>
    </source>
</evidence>
<feature type="transmembrane region" description="Helical" evidence="11">
    <location>
        <begin position="146"/>
        <end position="167"/>
    </location>
</feature>
<keyword evidence="4" id="KW-1003">Cell membrane</keyword>
<dbReference type="RefSeq" id="WP_011833415.1">
    <property type="nucleotide sequence ID" value="NC_008942.1"/>
</dbReference>
<keyword evidence="6 11" id="KW-1133">Transmembrane helix</keyword>
<dbReference type="EMBL" id="CP000559">
    <property type="protein sequence ID" value="ABN07212.1"/>
    <property type="molecule type" value="Genomic_DNA"/>
</dbReference>
<dbReference type="eggNOG" id="arCOG01007">
    <property type="taxonomic scope" value="Archaea"/>
</dbReference>
<dbReference type="STRING" id="410358.Mlab_1043"/>
<evidence type="ECO:0000313" key="12">
    <source>
        <dbReference type="EMBL" id="ABN07212.1"/>
    </source>
</evidence>
<dbReference type="HOGENOM" id="CLU_013016_0_2_2"/>
<feature type="transmembrane region" description="Helical" evidence="11">
    <location>
        <begin position="120"/>
        <end position="140"/>
    </location>
</feature>
<feature type="transmembrane region" description="Helical" evidence="11">
    <location>
        <begin position="278"/>
        <end position="296"/>
    </location>
</feature>
<sequence>MKTVSKKSFFIFLFFLPIAVACLALCIGRYWINPIDVYGAFLAFFGYPVETTIQSVVINLRLPRILLALFVGAGLAVAGAAFQSTFSNPLASPDIIGVSSGAAFGAALGLLLFENMFIVQILAIIFGLAAIGITFTLSKAAKTDSILMIVLAGIIVSGFFTAMISLVKYTADPLLKLPEITFWLMGSLAGANYEKILIAAPLLLLGIIIIWIMKWRLNILALSEEEIQSCGINPKRTRWTIIIAATLIVAATVSLCGQIGWVGLVIPHVARMLVGSDNRYVIPASISIGACYLLIIDTLCRTLSPSEIPLSIMTALIGAPLFAYLFLKKARSWL</sequence>
<keyword evidence="3" id="KW-0813">Transport</keyword>
<comment type="similarity">
    <text evidence="2">Belongs to the binding-protein-dependent transport system permease family. FecCD subfamily.</text>
</comment>
<feature type="transmembrane region" description="Helical" evidence="11">
    <location>
        <begin position="9"/>
        <end position="32"/>
    </location>
</feature>
<dbReference type="GO" id="GO:0022857">
    <property type="term" value="F:transmembrane transporter activity"/>
    <property type="evidence" value="ECO:0007669"/>
    <property type="project" value="InterPro"/>
</dbReference>
<evidence type="ECO:0000256" key="3">
    <source>
        <dbReference type="ARBA" id="ARBA00022448"/>
    </source>
</evidence>
<protein>
    <recommendedName>
        <fullName evidence="10">Cobalamin import system permease protein BtuC</fullName>
    </recommendedName>
</protein>
<evidence type="ECO:0000256" key="2">
    <source>
        <dbReference type="ARBA" id="ARBA00007935"/>
    </source>
</evidence>
<keyword evidence="7 11" id="KW-0472">Membrane</keyword>
<dbReference type="GeneID" id="4796053"/>